<sequence>MEGSDEDQASTLNEEELRKIELIANDPRADPDYEHTGEATPGNEDEPSDYEITDEDEASDAKRGRGQVRVARGISRSRGRGRGGRGKTRGGHGRGRGRPKVAVEENAIRRRKGPQPGPEPGPEFKAKETKATTAYFKNNYEEALQYAQEAVHADPSLLAGHSLLSEILLAMGREVDSVHVLFNGALTKRDVELWEHIAERYDGLKSMPPGERRRWRELCLSKIIALDTANYEAREEKMKIELETGNITKAFNTCKKLLALRPNEVEVLYQLAELCSYRQILKQNRKLQNAVQCFDKSFEYYFKHDSPISSDLDWSLLNVYLELLHNATMDPRIVLSRLSTVGRWLLGRKEESFWGTQLDDREWDISNERRRQVPEFQADLHSMDAYGAGLPLEIRMRMGTLRLSMGAKHYEEGCKHLRHIEEADGSVSKETLSAYYDTILEVTKVLTQHTLYPLALKYLEALRDYTAVVKPEVYRGLITCYKALNRITDAGSCVRSLRDSGNKDLRSQAIIARHLQDTGREDEAKSLIQELMQRSGAEIILREEGVSIPKLPRSLRYGRRGPYRFRRKNAVPNKIAIEAMPEELVAAMGIEPGQDVEWDVEKYRRLGSFMQRFGPDQHEKLQAAKARDQVIRELVQHLDVLTTMLDNGDINASEEYLAIAKIMIDEFSSCKAFFPIREKRMAFTGYHVSRRGDVDDAALELAELANQLADEEGSTEVRDPLSIPDSFHGIKFQDWLELFCRYSFVAAKDGYLDNCWSALNIANNANVFLRDKQGMQQLYACWLACGLALNNEDLISQASRLYMKMFPYASDAYRLFGIANRAYVGERIQYNSGPWLKYLLRQVRGMDYALLPVDKRRKYNFEAQDHLSFSAGATDGNPHKLAAHDVVLFMCYGHMLIIGGSYYTALNYYFRAYSIRPEDPMISFAIGLCYVQNALKSKVDNRQFQLQQGLAFMYRYYDLRRKSDRAIHKQEAEFNVGRTWHMLGLAHLAVPCYERVLQMSEDVIREQNASMESVADEDFDEENAGYEDFATEAAYSMQVMLAINEDFGAARKLTETWLVIE</sequence>
<dbReference type="PANTHER" id="PTHR23082:SF0">
    <property type="entry name" value="GENERAL TRANSCRIPTION FACTOR 3C POLYPEPTIDE 3"/>
    <property type="match status" value="1"/>
</dbReference>
<organism evidence="2 3">
    <name type="scientific">Pseudovirgaria hyperparasitica</name>
    <dbReference type="NCBI Taxonomy" id="470096"/>
    <lineage>
        <taxon>Eukaryota</taxon>
        <taxon>Fungi</taxon>
        <taxon>Dikarya</taxon>
        <taxon>Ascomycota</taxon>
        <taxon>Pezizomycotina</taxon>
        <taxon>Dothideomycetes</taxon>
        <taxon>Dothideomycetes incertae sedis</taxon>
        <taxon>Acrospermales</taxon>
        <taxon>Acrospermaceae</taxon>
        <taxon>Pseudovirgaria</taxon>
    </lineage>
</organism>
<name>A0A6A6WEV5_9PEZI</name>
<dbReference type="GeneID" id="54482728"/>
<keyword evidence="3" id="KW-1185">Reference proteome</keyword>
<feature type="region of interest" description="Disordered" evidence="1">
    <location>
        <begin position="1"/>
        <end position="129"/>
    </location>
</feature>
<dbReference type="EMBL" id="ML996567">
    <property type="protein sequence ID" value="KAF2760689.1"/>
    <property type="molecule type" value="Genomic_DNA"/>
</dbReference>
<dbReference type="AlphaFoldDB" id="A0A6A6WEV5"/>
<dbReference type="InterPro" id="IPR011990">
    <property type="entry name" value="TPR-like_helical_dom_sf"/>
</dbReference>
<evidence type="ECO:0000313" key="2">
    <source>
        <dbReference type="EMBL" id="KAF2760689.1"/>
    </source>
</evidence>
<dbReference type="SUPFAM" id="SSF48452">
    <property type="entry name" value="TPR-like"/>
    <property type="match status" value="2"/>
</dbReference>
<dbReference type="PANTHER" id="PTHR23082">
    <property type="entry name" value="TRANSCRIPTION INITIATION FACTOR IIIC TFIIIC , POLYPEPTIDE 3-RELATED"/>
    <property type="match status" value="1"/>
</dbReference>
<evidence type="ECO:0000256" key="1">
    <source>
        <dbReference type="SAM" id="MobiDB-lite"/>
    </source>
</evidence>
<dbReference type="RefSeq" id="XP_033603140.1">
    <property type="nucleotide sequence ID" value="XM_033741674.1"/>
</dbReference>
<dbReference type="OrthoDB" id="9991317at2759"/>
<dbReference type="Gene3D" id="1.25.40.10">
    <property type="entry name" value="Tetratricopeptide repeat domain"/>
    <property type="match status" value="2"/>
</dbReference>
<dbReference type="GO" id="GO:0000127">
    <property type="term" value="C:transcription factor TFIIIC complex"/>
    <property type="evidence" value="ECO:0007669"/>
    <property type="project" value="TreeGrafter"/>
</dbReference>
<reference evidence="2" key="1">
    <citation type="journal article" date="2020" name="Stud. Mycol.">
        <title>101 Dothideomycetes genomes: a test case for predicting lifestyles and emergence of pathogens.</title>
        <authorList>
            <person name="Haridas S."/>
            <person name="Albert R."/>
            <person name="Binder M."/>
            <person name="Bloem J."/>
            <person name="Labutti K."/>
            <person name="Salamov A."/>
            <person name="Andreopoulos B."/>
            <person name="Baker S."/>
            <person name="Barry K."/>
            <person name="Bills G."/>
            <person name="Bluhm B."/>
            <person name="Cannon C."/>
            <person name="Castanera R."/>
            <person name="Culley D."/>
            <person name="Daum C."/>
            <person name="Ezra D."/>
            <person name="Gonzalez J."/>
            <person name="Henrissat B."/>
            <person name="Kuo A."/>
            <person name="Liang C."/>
            <person name="Lipzen A."/>
            <person name="Lutzoni F."/>
            <person name="Magnuson J."/>
            <person name="Mondo S."/>
            <person name="Nolan M."/>
            <person name="Ohm R."/>
            <person name="Pangilinan J."/>
            <person name="Park H.-J."/>
            <person name="Ramirez L."/>
            <person name="Alfaro M."/>
            <person name="Sun H."/>
            <person name="Tritt A."/>
            <person name="Yoshinaga Y."/>
            <person name="Zwiers L.-H."/>
            <person name="Turgeon B."/>
            <person name="Goodwin S."/>
            <person name="Spatafora J."/>
            <person name="Crous P."/>
            <person name="Grigoriev I."/>
        </authorList>
    </citation>
    <scope>NUCLEOTIDE SEQUENCE</scope>
    <source>
        <strain evidence="2">CBS 121739</strain>
    </source>
</reference>
<accession>A0A6A6WEV5</accession>
<feature type="compositionally biased region" description="Acidic residues" evidence="1">
    <location>
        <begin position="43"/>
        <end position="58"/>
    </location>
</feature>
<dbReference type="InterPro" id="IPR039340">
    <property type="entry name" value="Tfc4/TFIIIC-102/Sfc4"/>
</dbReference>
<dbReference type="InterPro" id="IPR019734">
    <property type="entry name" value="TPR_rpt"/>
</dbReference>
<evidence type="ECO:0000313" key="3">
    <source>
        <dbReference type="Proteomes" id="UP000799437"/>
    </source>
</evidence>
<feature type="compositionally biased region" description="Basic and acidic residues" evidence="1">
    <location>
        <begin position="15"/>
        <end position="37"/>
    </location>
</feature>
<dbReference type="SMART" id="SM00028">
    <property type="entry name" value="TPR"/>
    <property type="match status" value="4"/>
</dbReference>
<protein>
    <submittedName>
        <fullName evidence="2">TPR-like protein</fullName>
    </submittedName>
</protein>
<proteinExistence type="predicted"/>
<dbReference type="GO" id="GO:0006383">
    <property type="term" value="P:transcription by RNA polymerase III"/>
    <property type="evidence" value="ECO:0007669"/>
    <property type="project" value="InterPro"/>
</dbReference>
<gene>
    <name evidence="2" type="ORF">EJ05DRAFT_434815</name>
</gene>
<feature type="compositionally biased region" description="Basic residues" evidence="1">
    <location>
        <begin position="75"/>
        <end position="99"/>
    </location>
</feature>
<dbReference type="Proteomes" id="UP000799437">
    <property type="component" value="Unassembled WGS sequence"/>
</dbReference>